<reference evidence="3" key="1">
    <citation type="journal article" date="2017" name="Nat. Microbiol.">
        <title>Global analysis of biosynthetic gene clusters reveals vast potential of secondary metabolite production in Penicillium species.</title>
        <authorList>
            <person name="Nielsen J.C."/>
            <person name="Grijseels S."/>
            <person name="Prigent S."/>
            <person name="Ji B."/>
            <person name="Dainat J."/>
            <person name="Nielsen K.F."/>
            <person name="Frisvad J.C."/>
            <person name="Workman M."/>
            <person name="Nielsen J."/>
        </authorList>
    </citation>
    <scope>NUCLEOTIDE SEQUENCE [LARGE SCALE GENOMIC DNA]</scope>
    <source>
        <strain evidence="3">IBT 31811</strain>
    </source>
</reference>
<proteinExistence type="predicted"/>
<keyword evidence="3" id="KW-1185">Reference proteome</keyword>
<comment type="caution">
    <text evidence="2">The sequence shown here is derived from an EMBL/GenBank/DDBJ whole genome shotgun (WGS) entry which is preliminary data.</text>
</comment>
<feature type="compositionally biased region" description="Basic residues" evidence="1">
    <location>
        <begin position="97"/>
        <end position="115"/>
    </location>
</feature>
<evidence type="ECO:0000256" key="1">
    <source>
        <dbReference type="SAM" id="MobiDB-lite"/>
    </source>
</evidence>
<evidence type="ECO:0008006" key="4">
    <source>
        <dbReference type="Google" id="ProtNLM"/>
    </source>
</evidence>
<protein>
    <recommendedName>
        <fullName evidence="4">BZIP domain-containing protein</fullName>
    </recommendedName>
</protein>
<organism evidence="2 3">
    <name type="scientific">Penicillium antarcticum</name>
    <dbReference type="NCBI Taxonomy" id="416450"/>
    <lineage>
        <taxon>Eukaryota</taxon>
        <taxon>Fungi</taxon>
        <taxon>Dikarya</taxon>
        <taxon>Ascomycota</taxon>
        <taxon>Pezizomycotina</taxon>
        <taxon>Eurotiomycetes</taxon>
        <taxon>Eurotiomycetidae</taxon>
        <taxon>Eurotiales</taxon>
        <taxon>Aspergillaceae</taxon>
        <taxon>Penicillium</taxon>
    </lineage>
</organism>
<gene>
    <name evidence="2" type="ORF">PENANT_c243G09699</name>
</gene>
<evidence type="ECO:0000313" key="2">
    <source>
        <dbReference type="EMBL" id="OQD72531.1"/>
    </source>
</evidence>
<dbReference type="EMBL" id="MDYN01000243">
    <property type="protein sequence ID" value="OQD72531.1"/>
    <property type="molecule type" value="Genomic_DNA"/>
</dbReference>
<dbReference type="AlphaFoldDB" id="A0A1V6P6C0"/>
<feature type="region of interest" description="Disordered" evidence="1">
    <location>
        <begin position="60"/>
        <end position="116"/>
    </location>
</feature>
<accession>A0A1V6P6C0</accession>
<dbReference type="Proteomes" id="UP000191672">
    <property type="component" value="Unassembled WGS sequence"/>
</dbReference>
<name>A0A1V6P6C0_9EURO</name>
<evidence type="ECO:0000313" key="3">
    <source>
        <dbReference type="Proteomes" id="UP000191672"/>
    </source>
</evidence>
<sequence>MSLNRQVNPAKSTTRDLSAFVFSKQFVKAMMSDSAPNVELHTSNDVLENSIGPAYAVSTQTITGPEPKAKSNQRQPKSTKECFTAKPGESAVISIIKSRRDKRKEKQGRRRRNRAQQREDYIERLVAQHTHDEIRILHLKQQINSRWRQDAEFLAHKLHSRARSV</sequence>